<dbReference type="PROSITE" id="PS51257">
    <property type="entry name" value="PROKAR_LIPOPROTEIN"/>
    <property type="match status" value="1"/>
</dbReference>
<dbReference type="Gene3D" id="3.40.50.410">
    <property type="entry name" value="von Willebrand factor, type A domain"/>
    <property type="match status" value="1"/>
</dbReference>
<dbReference type="OrthoDB" id="9783818at2"/>
<dbReference type="STRING" id="1508404.JMA_01800"/>
<gene>
    <name evidence="3" type="ORF">JMA_01800</name>
</gene>
<evidence type="ECO:0000256" key="1">
    <source>
        <dbReference type="SAM" id="MobiDB-lite"/>
    </source>
</evidence>
<dbReference type="Pfam" id="PF13519">
    <property type="entry name" value="VWA_2"/>
    <property type="match status" value="1"/>
</dbReference>
<evidence type="ECO:0000259" key="2">
    <source>
        <dbReference type="PROSITE" id="PS50234"/>
    </source>
</evidence>
<dbReference type="HOGENOM" id="CLU_037841_1_1_9"/>
<sequence>MKKLNLFLPVSLAFLLVACQESEQETEQQEAEQQETEEASVSEGNTQTEQTEEKEENDLISVVEAKNLPDPPSTERELFNQPSGISSDTIIDEREPELAEQVLEEMRSLPVLPEDATEEEMDAYYKYFYSLVAFDFPDPQTVIDQMRFQLSGTPEADPQYQFKENYNIEIILDASGSMAEMAGSSTRMEQAKSEINTFLSKVPEEANISLRVYGHEGTGDDADKAMSCGAIEEVYERGPYDEAAFQEALNRFDPAGWTPIAGALESAAESFADLDGEQNTNLIYLVSDGIETCDGDPVSAAESFASSNVSPIINVIGFNADSETQAQLREVADTADGMFTNVNNAEELAAEFDQTEEILLRWKEWKRDAKGEVVSESLDTRAAIVKFSLAYHDNSTRQVSSVRGMLRMMEEEGLITRDQQKYFQSKSDEIDDLINQTREKYEEEFEEMRDTGLAEMEQRIEELAPDEAE</sequence>
<dbReference type="PROSITE" id="PS50234">
    <property type="entry name" value="VWFA"/>
    <property type="match status" value="1"/>
</dbReference>
<dbReference type="InterPro" id="IPR036465">
    <property type="entry name" value="vWFA_dom_sf"/>
</dbReference>
<dbReference type="EMBL" id="CP009416">
    <property type="protein sequence ID" value="AJD89497.1"/>
    <property type="molecule type" value="Genomic_DNA"/>
</dbReference>
<dbReference type="KEGG" id="jeo:JMA_01800"/>
<evidence type="ECO:0000313" key="4">
    <source>
        <dbReference type="Proteomes" id="UP000031449"/>
    </source>
</evidence>
<dbReference type="SMART" id="SM00327">
    <property type="entry name" value="VWA"/>
    <property type="match status" value="1"/>
</dbReference>
<protein>
    <recommendedName>
        <fullName evidence="2">VWFA domain-containing protein</fullName>
    </recommendedName>
</protein>
<proteinExistence type="predicted"/>
<dbReference type="Proteomes" id="UP000031449">
    <property type="component" value="Chromosome"/>
</dbReference>
<evidence type="ECO:0000313" key="3">
    <source>
        <dbReference type="EMBL" id="AJD89497.1"/>
    </source>
</evidence>
<name>A0A0B5ALA9_9BACL</name>
<dbReference type="AlphaFoldDB" id="A0A0B5ALA9"/>
<dbReference type="BioCyc" id="JESP1508404:G14D9-9384-MONOMER"/>
<organism evidence="3 4">
    <name type="scientific">Jeotgalibacillus malaysiensis</name>
    <dbReference type="NCBI Taxonomy" id="1508404"/>
    <lineage>
        <taxon>Bacteria</taxon>
        <taxon>Bacillati</taxon>
        <taxon>Bacillota</taxon>
        <taxon>Bacilli</taxon>
        <taxon>Bacillales</taxon>
        <taxon>Caryophanaceae</taxon>
        <taxon>Jeotgalibacillus</taxon>
    </lineage>
</organism>
<reference evidence="3 4" key="1">
    <citation type="submission" date="2014-08" db="EMBL/GenBank/DDBJ databases">
        <title>Complete genome of a marine bacteria Jeotgalibacillus malaysiensis.</title>
        <authorList>
            <person name="Yaakop A.S."/>
            <person name="Chan K.-G."/>
            <person name="Goh K.M."/>
        </authorList>
    </citation>
    <scope>NUCLEOTIDE SEQUENCE [LARGE SCALE GENOMIC DNA]</scope>
    <source>
        <strain evidence="3 4">D5</strain>
    </source>
</reference>
<dbReference type="InterPro" id="IPR002035">
    <property type="entry name" value="VWF_A"/>
</dbReference>
<dbReference type="SUPFAM" id="SSF53300">
    <property type="entry name" value="vWA-like"/>
    <property type="match status" value="1"/>
</dbReference>
<feature type="region of interest" description="Disordered" evidence="1">
    <location>
        <begin position="21"/>
        <end position="87"/>
    </location>
</feature>
<accession>A0A0B5ALA9</accession>
<keyword evidence="4" id="KW-1185">Reference proteome</keyword>
<feature type="domain" description="VWFA" evidence="2">
    <location>
        <begin position="167"/>
        <end position="358"/>
    </location>
</feature>
<feature type="compositionally biased region" description="Acidic residues" evidence="1">
    <location>
        <begin position="22"/>
        <end position="40"/>
    </location>
</feature>